<dbReference type="Pfam" id="PF00106">
    <property type="entry name" value="adh_short"/>
    <property type="match status" value="1"/>
</dbReference>
<evidence type="ECO:0000256" key="1">
    <source>
        <dbReference type="SAM" id="MobiDB-lite"/>
    </source>
</evidence>
<dbReference type="InterPro" id="IPR036291">
    <property type="entry name" value="NAD(P)-bd_dom_sf"/>
</dbReference>
<organism evidence="2 3">
    <name type="scientific">Pseudonocardia zijingensis</name>
    <dbReference type="NCBI Taxonomy" id="153376"/>
    <lineage>
        <taxon>Bacteria</taxon>
        <taxon>Bacillati</taxon>
        <taxon>Actinomycetota</taxon>
        <taxon>Actinomycetes</taxon>
        <taxon>Pseudonocardiales</taxon>
        <taxon>Pseudonocardiaceae</taxon>
        <taxon>Pseudonocardia</taxon>
    </lineage>
</organism>
<reference evidence="3" key="1">
    <citation type="journal article" date="2019" name="Int. J. Syst. Evol. Microbiol.">
        <title>The Global Catalogue of Microorganisms (GCM) 10K type strain sequencing project: providing services to taxonomists for standard genome sequencing and annotation.</title>
        <authorList>
            <consortium name="The Broad Institute Genomics Platform"/>
            <consortium name="The Broad Institute Genome Sequencing Center for Infectious Disease"/>
            <person name="Wu L."/>
            <person name="Ma J."/>
        </authorList>
    </citation>
    <scope>NUCLEOTIDE SEQUENCE [LARGE SCALE GENOMIC DNA]</scope>
    <source>
        <strain evidence="3">JCM 11117</strain>
    </source>
</reference>
<gene>
    <name evidence="2" type="ORF">GCM10009559_58470</name>
</gene>
<comment type="caution">
    <text evidence="2">The sequence shown here is derived from an EMBL/GenBank/DDBJ whole genome shotgun (WGS) entry which is preliminary data.</text>
</comment>
<evidence type="ECO:0000313" key="2">
    <source>
        <dbReference type="EMBL" id="GAA0897593.1"/>
    </source>
</evidence>
<dbReference type="Gene3D" id="3.40.50.720">
    <property type="entry name" value="NAD(P)-binding Rossmann-like Domain"/>
    <property type="match status" value="1"/>
</dbReference>
<dbReference type="InterPro" id="IPR002347">
    <property type="entry name" value="SDR_fam"/>
</dbReference>
<dbReference type="SUPFAM" id="SSF51735">
    <property type="entry name" value="NAD(P)-binding Rossmann-fold domains"/>
    <property type="match status" value="1"/>
</dbReference>
<name>A0ABP3YL85_9PSEU</name>
<sequence>MVANAGIGIAAPLGEITEEQFDAMFTTNVKGSLFTVQKALPLLSSGASITLTGSTAASRPELARPIPTARRPG</sequence>
<feature type="region of interest" description="Disordered" evidence="1">
    <location>
        <begin position="54"/>
        <end position="73"/>
    </location>
</feature>
<evidence type="ECO:0000313" key="3">
    <source>
        <dbReference type="Proteomes" id="UP001499967"/>
    </source>
</evidence>
<accession>A0ABP3YL85</accession>
<keyword evidence="3" id="KW-1185">Reference proteome</keyword>
<evidence type="ECO:0008006" key="4">
    <source>
        <dbReference type="Google" id="ProtNLM"/>
    </source>
</evidence>
<dbReference type="EMBL" id="BAAAHP010000186">
    <property type="protein sequence ID" value="GAA0897593.1"/>
    <property type="molecule type" value="Genomic_DNA"/>
</dbReference>
<proteinExistence type="predicted"/>
<protein>
    <recommendedName>
        <fullName evidence="4">Short subunit dehydrogenase</fullName>
    </recommendedName>
</protein>
<dbReference type="Proteomes" id="UP001499967">
    <property type="component" value="Unassembled WGS sequence"/>
</dbReference>